<proteinExistence type="predicted"/>
<dbReference type="EMBL" id="JAPFFI010000006">
    <property type="protein sequence ID" value="KAJ6390264.1"/>
    <property type="molecule type" value="Genomic_DNA"/>
</dbReference>
<protein>
    <submittedName>
        <fullName evidence="2">Uncharacterized protein</fullName>
    </submittedName>
</protein>
<reference evidence="2" key="1">
    <citation type="submission" date="2022-10" db="EMBL/GenBank/DDBJ databases">
        <authorList>
            <person name="Hyden B.L."/>
            <person name="Feng K."/>
            <person name="Yates T."/>
            <person name="Jawdy S."/>
            <person name="Smart L.B."/>
            <person name="Muchero W."/>
        </authorList>
    </citation>
    <scope>NUCLEOTIDE SEQUENCE</scope>
    <source>
        <tissue evidence="2">Shoot tip</tissue>
    </source>
</reference>
<comment type="caution">
    <text evidence="2">The sequence shown here is derived from an EMBL/GenBank/DDBJ whole genome shotgun (WGS) entry which is preliminary data.</text>
</comment>
<dbReference type="Proteomes" id="UP001141253">
    <property type="component" value="Chromosome 2"/>
</dbReference>
<feature type="region of interest" description="Disordered" evidence="1">
    <location>
        <begin position="97"/>
        <end position="140"/>
    </location>
</feature>
<feature type="compositionally biased region" description="Basic residues" evidence="1">
    <location>
        <begin position="111"/>
        <end position="129"/>
    </location>
</feature>
<keyword evidence="3" id="KW-1185">Reference proteome</keyword>
<evidence type="ECO:0000313" key="3">
    <source>
        <dbReference type="Proteomes" id="UP001141253"/>
    </source>
</evidence>
<evidence type="ECO:0000256" key="1">
    <source>
        <dbReference type="SAM" id="MobiDB-lite"/>
    </source>
</evidence>
<reference evidence="2" key="2">
    <citation type="journal article" date="2023" name="Int. J. Mol. Sci.">
        <title>De Novo Assembly and Annotation of 11 Diverse Shrub Willow (Salix) Genomes Reveals Novel Gene Organization in Sex-Linked Regions.</title>
        <authorList>
            <person name="Hyden B."/>
            <person name="Feng K."/>
            <person name="Yates T.B."/>
            <person name="Jawdy S."/>
            <person name="Cereghino C."/>
            <person name="Smart L.B."/>
            <person name="Muchero W."/>
        </authorList>
    </citation>
    <scope>NUCLEOTIDE SEQUENCE</scope>
    <source>
        <tissue evidence="2">Shoot tip</tissue>
    </source>
</reference>
<evidence type="ECO:0000313" key="2">
    <source>
        <dbReference type="EMBL" id="KAJ6390264.1"/>
    </source>
</evidence>
<gene>
    <name evidence="2" type="ORF">OIU77_024477</name>
</gene>
<feature type="compositionally biased region" description="Basic and acidic residues" evidence="1">
    <location>
        <begin position="337"/>
        <end position="350"/>
    </location>
</feature>
<feature type="region of interest" description="Disordered" evidence="1">
    <location>
        <begin position="316"/>
        <end position="354"/>
    </location>
</feature>
<organism evidence="2 3">
    <name type="scientific">Salix suchowensis</name>
    <dbReference type="NCBI Taxonomy" id="1278906"/>
    <lineage>
        <taxon>Eukaryota</taxon>
        <taxon>Viridiplantae</taxon>
        <taxon>Streptophyta</taxon>
        <taxon>Embryophyta</taxon>
        <taxon>Tracheophyta</taxon>
        <taxon>Spermatophyta</taxon>
        <taxon>Magnoliopsida</taxon>
        <taxon>eudicotyledons</taxon>
        <taxon>Gunneridae</taxon>
        <taxon>Pentapetalae</taxon>
        <taxon>rosids</taxon>
        <taxon>fabids</taxon>
        <taxon>Malpighiales</taxon>
        <taxon>Salicaceae</taxon>
        <taxon>Saliceae</taxon>
        <taxon>Salix</taxon>
    </lineage>
</organism>
<accession>A0ABQ9BTH4</accession>
<name>A0ABQ9BTH4_9ROSI</name>
<sequence>MESELNEWIDRQLHIVDGDDGVDESDYMQWFWKITRKVVGRPISLSSEFQRTISGLREIAYLADSFSTKGLDGQQFESISRIRFIAQDCLRDQIECPATPSAPPQIELGKRSRGKERIRRKGIGKRRRKGDQMEYQEASEDDQPQFYGAVIEADQLHLHQEDGEVGQLLICQAADNFDPQQLCHGAGEGDSEELLNVVNKEDGAKLSNATKDIIDSQSCKDSDNVNDSQPCHATVEVNDRKIYGEATRSDHDSQLHDASEKLPDTNERLKDFLLPYTIQEKNDPHPPDAIEEIIDLHLPDATKEANDLQLPDTIEEANDFQLPDTKDEVSDSTLLDAGEKIDQPKAKASIEDVPASLDTVEDVAKQGDTSVGA</sequence>